<evidence type="ECO:0000313" key="5">
    <source>
        <dbReference type="EMBL" id="OPJ55155.1"/>
    </source>
</evidence>
<comment type="caution">
    <text evidence="5">The sequence shown here is derived from an EMBL/GenBank/DDBJ whole genome shotgun (WGS) entry which is preliminary data.</text>
</comment>
<dbReference type="InterPro" id="IPR020476">
    <property type="entry name" value="Nudix_hydrolase"/>
</dbReference>
<organism evidence="5 6">
    <name type="scientific">Alkalithermobacter paradoxus</name>
    <dbReference type="NCBI Taxonomy" id="29349"/>
    <lineage>
        <taxon>Bacteria</taxon>
        <taxon>Bacillati</taxon>
        <taxon>Bacillota</taxon>
        <taxon>Clostridia</taxon>
        <taxon>Peptostreptococcales</taxon>
        <taxon>Tepidibacteraceae</taxon>
        <taxon>Alkalithermobacter</taxon>
    </lineage>
</organism>
<dbReference type="PANTHER" id="PTHR43046:SF14">
    <property type="entry name" value="MUTT_NUDIX FAMILY PROTEIN"/>
    <property type="match status" value="1"/>
</dbReference>
<name>A0A1V4I6B9_9FIRM</name>
<dbReference type="AlphaFoldDB" id="A0A1V4I6B9"/>
<dbReference type="PROSITE" id="PS00893">
    <property type="entry name" value="NUDIX_BOX"/>
    <property type="match status" value="1"/>
</dbReference>
<dbReference type="InterPro" id="IPR000086">
    <property type="entry name" value="NUDIX_hydrolase_dom"/>
</dbReference>
<evidence type="ECO:0000256" key="3">
    <source>
        <dbReference type="RuleBase" id="RU003476"/>
    </source>
</evidence>
<dbReference type="STRING" id="29349.CLOTH_16530"/>
<dbReference type="InterPro" id="IPR020084">
    <property type="entry name" value="NUDIX_hydrolase_CS"/>
</dbReference>
<dbReference type="SUPFAM" id="SSF55811">
    <property type="entry name" value="Nudix"/>
    <property type="match status" value="1"/>
</dbReference>
<dbReference type="PANTHER" id="PTHR43046">
    <property type="entry name" value="GDP-MANNOSE MANNOSYL HYDROLASE"/>
    <property type="match status" value="1"/>
</dbReference>
<accession>A0A1V4I6B9</accession>
<evidence type="ECO:0000313" key="6">
    <source>
        <dbReference type="Proteomes" id="UP000190140"/>
    </source>
</evidence>
<keyword evidence="6" id="KW-1185">Reference proteome</keyword>
<dbReference type="Gene3D" id="3.90.79.10">
    <property type="entry name" value="Nucleoside Triphosphate Pyrophosphohydrolase"/>
    <property type="match status" value="1"/>
</dbReference>
<proteinExistence type="inferred from homology"/>
<comment type="cofactor">
    <cofactor evidence="1">
        <name>Mg(2+)</name>
        <dbReference type="ChEBI" id="CHEBI:18420"/>
    </cofactor>
</comment>
<dbReference type="EMBL" id="MZGW01000007">
    <property type="protein sequence ID" value="OPJ55155.1"/>
    <property type="molecule type" value="Genomic_DNA"/>
</dbReference>
<evidence type="ECO:0000256" key="2">
    <source>
        <dbReference type="ARBA" id="ARBA00022801"/>
    </source>
</evidence>
<dbReference type="PROSITE" id="PS51462">
    <property type="entry name" value="NUDIX"/>
    <property type="match status" value="1"/>
</dbReference>
<dbReference type="EC" id="3.6.1.65" evidence="5"/>
<dbReference type="Proteomes" id="UP000190140">
    <property type="component" value="Unassembled WGS sequence"/>
</dbReference>
<protein>
    <submittedName>
        <fullName evidence="5">CTP pyrophosphohydrolase</fullName>
        <ecNumber evidence="5">3.6.1.65</ecNumber>
    </submittedName>
</protein>
<dbReference type="GO" id="GO:0016787">
    <property type="term" value="F:hydrolase activity"/>
    <property type="evidence" value="ECO:0007669"/>
    <property type="project" value="UniProtKB-KW"/>
</dbReference>
<keyword evidence="2 3" id="KW-0378">Hydrolase</keyword>
<evidence type="ECO:0000256" key="1">
    <source>
        <dbReference type="ARBA" id="ARBA00001946"/>
    </source>
</evidence>
<evidence type="ECO:0000259" key="4">
    <source>
        <dbReference type="PROSITE" id="PS51462"/>
    </source>
</evidence>
<dbReference type="InterPro" id="IPR015797">
    <property type="entry name" value="NUDIX_hydrolase-like_dom_sf"/>
</dbReference>
<feature type="domain" description="Nudix hydrolase" evidence="4">
    <location>
        <begin position="1"/>
        <end position="127"/>
    </location>
</feature>
<reference evidence="5 6" key="1">
    <citation type="submission" date="2017-03" db="EMBL/GenBank/DDBJ databases">
        <title>Genome sequence of Clostridium thermoalcaliphilum DSM 7309.</title>
        <authorList>
            <person name="Poehlein A."/>
            <person name="Daniel R."/>
        </authorList>
    </citation>
    <scope>NUCLEOTIDE SEQUENCE [LARGE SCALE GENOMIC DNA]</scope>
    <source>
        <strain evidence="5 6">DSM 7309</strain>
    </source>
</reference>
<dbReference type="PRINTS" id="PR00502">
    <property type="entry name" value="NUDIXFAMILY"/>
</dbReference>
<sequence>MFIILIKTLIFMENKVLLIKRSNSAFASHKWDLPGGKLEFRENPIECLKREVLEETGLDVDIFDIASVDSAFEMDKRQYVSLIYEAKYIKGKVNLSYEHEDYIWVEPEKALDMDLVYYTKNAIKAHLKRKERLIT</sequence>
<dbReference type="Pfam" id="PF00293">
    <property type="entry name" value="NUDIX"/>
    <property type="match status" value="1"/>
</dbReference>
<comment type="similarity">
    <text evidence="3">Belongs to the Nudix hydrolase family.</text>
</comment>
<gene>
    <name evidence="5" type="primary">nudG</name>
    <name evidence="5" type="ORF">CLOTH_16530</name>
</gene>